<dbReference type="InterPro" id="IPR042175">
    <property type="entry name" value="Cell/Rod_MreC_2"/>
</dbReference>
<organism evidence="7 8">
    <name type="scientific">Jeotgalibacillus campisalis</name>
    <dbReference type="NCBI Taxonomy" id="220754"/>
    <lineage>
        <taxon>Bacteria</taxon>
        <taxon>Bacillati</taxon>
        <taxon>Bacillota</taxon>
        <taxon>Bacilli</taxon>
        <taxon>Bacillales</taxon>
        <taxon>Caryophanaceae</taxon>
        <taxon>Jeotgalibacillus</taxon>
    </lineage>
</organism>
<protein>
    <recommendedName>
        <fullName evidence="2 5">Cell shape-determining protein MreC</fullName>
    </recommendedName>
    <alternativeName>
        <fullName evidence="4 5">Cell shape protein MreC</fullName>
    </alternativeName>
</protein>
<dbReference type="InterPro" id="IPR055342">
    <property type="entry name" value="MreC_beta-barrel_core"/>
</dbReference>
<dbReference type="InterPro" id="IPR007221">
    <property type="entry name" value="MreC"/>
</dbReference>
<dbReference type="Proteomes" id="UP000031972">
    <property type="component" value="Unassembled WGS sequence"/>
</dbReference>
<evidence type="ECO:0000256" key="3">
    <source>
        <dbReference type="ARBA" id="ARBA00022960"/>
    </source>
</evidence>
<evidence type="ECO:0000256" key="1">
    <source>
        <dbReference type="ARBA" id="ARBA00009369"/>
    </source>
</evidence>
<accession>A0A0C2VB32</accession>
<dbReference type="AlphaFoldDB" id="A0A0C2VB32"/>
<dbReference type="EMBL" id="JXRR01000017">
    <property type="protein sequence ID" value="KIL46137.1"/>
    <property type="molecule type" value="Genomic_DNA"/>
</dbReference>
<dbReference type="InterPro" id="IPR042177">
    <property type="entry name" value="Cell/Rod_1"/>
</dbReference>
<keyword evidence="8" id="KW-1185">Reference proteome</keyword>
<dbReference type="PANTHER" id="PTHR34138:SF1">
    <property type="entry name" value="CELL SHAPE-DETERMINING PROTEIN MREC"/>
    <property type="match status" value="1"/>
</dbReference>
<gene>
    <name evidence="7" type="ORF">KR50_28120</name>
</gene>
<dbReference type="GO" id="GO:0008360">
    <property type="term" value="P:regulation of cell shape"/>
    <property type="evidence" value="ECO:0007669"/>
    <property type="project" value="UniProtKB-KW"/>
</dbReference>
<dbReference type="PANTHER" id="PTHR34138">
    <property type="entry name" value="CELL SHAPE-DETERMINING PROTEIN MREC"/>
    <property type="match status" value="1"/>
</dbReference>
<evidence type="ECO:0000256" key="5">
    <source>
        <dbReference type="PIRNR" id="PIRNR038471"/>
    </source>
</evidence>
<dbReference type="Gene3D" id="1.20.5.490">
    <property type="entry name" value="Single helix bin"/>
    <property type="match status" value="1"/>
</dbReference>
<dbReference type="Pfam" id="PF04085">
    <property type="entry name" value="MreC"/>
    <property type="match status" value="1"/>
</dbReference>
<dbReference type="PATRIC" id="fig|220754.4.peg.2826"/>
<evidence type="ECO:0000256" key="4">
    <source>
        <dbReference type="ARBA" id="ARBA00032089"/>
    </source>
</evidence>
<evidence type="ECO:0000313" key="8">
    <source>
        <dbReference type="Proteomes" id="UP000031972"/>
    </source>
</evidence>
<evidence type="ECO:0000256" key="2">
    <source>
        <dbReference type="ARBA" id="ARBA00013855"/>
    </source>
</evidence>
<comment type="function">
    <text evidence="5">Involved in formation and maintenance of cell shape.</text>
</comment>
<comment type="similarity">
    <text evidence="1 5">Belongs to the MreC family.</text>
</comment>
<dbReference type="Gene3D" id="2.40.10.340">
    <property type="entry name" value="Rod shape-determining protein MreC, domain 1"/>
    <property type="match status" value="1"/>
</dbReference>
<feature type="domain" description="Rod shape-determining protein MreC beta-barrel core" evidence="6">
    <location>
        <begin position="123"/>
        <end position="275"/>
    </location>
</feature>
<evidence type="ECO:0000313" key="7">
    <source>
        <dbReference type="EMBL" id="KIL46137.1"/>
    </source>
</evidence>
<comment type="caution">
    <text evidence="7">The sequence shown here is derived from an EMBL/GenBank/DDBJ whole genome shotgun (WGS) entry which is preliminary data.</text>
</comment>
<dbReference type="Gene3D" id="2.40.10.350">
    <property type="entry name" value="Rod shape-determining protein MreC, domain 2"/>
    <property type="match status" value="1"/>
</dbReference>
<reference evidence="7 8" key="1">
    <citation type="submission" date="2015-01" db="EMBL/GenBank/DDBJ databases">
        <title>Jeotgalibacillus campisalis genome sequencing.</title>
        <authorList>
            <person name="Goh K.M."/>
            <person name="Chan K.-G."/>
            <person name="Yaakop A.S."/>
            <person name="Ee R."/>
            <person name="Gan H.M."/>
            <person name="Chan C.S."/>
        </authorList>
    </citation>
    <scope>NUCLEOTIDE SEQUENCE [LARGE SCALE GENOMIC DNA]</scope>
    <source>
        <strain evidence="7 8">SF-57</strain>
    </source>
</reference>
<keyword evidence="3 5" id="KW-0133">Cell shape</keyword>
<proteinExistence type="inferred from homology"/>
<dbReference type="GO" id="GO:0005886">
    <property type="term" value="C:plasma membrane"/>
    <property type="evidence" value="ECO:0007669"/>
    <property type="project" value="TreeGrafter"/>
</dbReference>
<dbReference type="OrthoDB" id="9792313at2"/>
<dbReference type="NCBIfam" id="TIGR00219">
    <property type="entry name" value="mreC"/>
    <property type="match status" value="1"/>
</dbReference>
<evidence type="ECO:0000259" key="6">
    <source>
        <dbReference type="Pfam" id="PF04085"/>
    </source>
</evidence>
<dbReference type="PIRSF" id="PIRSF038471">
    <property type="entry name" value="MreC"/>
    <property type="match status" value="1"/>
</dbReference>
<sequence length="295" mass="32876">MPPFFMNKRLIVLLLSIILLVALIGFSLGERDKISWPEQFAKDIIGFGQNIASKPAGYTKGIIENVQDLTNTYSENQTLKARLEELVLLETQVSDLSRDNEELRAIVDIEENLRDFSVVNATVIARNPEQWQETIIIDKGQINGIEKDMAVQTASGMIGRVKDTSQFTSTVELLSARNPNNRVSALIQSEESNVFGLVEGFDITRDELMVKKIPFDEEVEIGSKVITSGLGGVFPKDLLIGEVTEVSSDEYGLTQTAFVKPSSSLYDLEHVMVIERLSAGKDEIEEDSQDEEEEE</sequence>
<dbReference type="RefSeq" id="WP_041059689.1">
    <property type="nucleotide sequence ID" value="NZ_JXRR01000017.1"/>
</dbReference>
<name>A0A0C2VB32_9BACL</name>